<sequence length="50" mass="5862">MAAPKPYASEKWLRLQYVQNKASIDDIAKMCNVSHNTIRTQLIKFKLIRK</sequence>
<keyword evidence="2" id="KW-1185">Reference proteome</keyword>
<evidence type="ECO:0000313" key="1">
    <source>
        <dbReference type="EMBL" id="AOZ63699.1"/>
    </source>
</evidence>
<organism evidence="1 2">
    <name type="scientific">Rhodococcus phage Weasels2</name>
    <dbReference type="NCBI Taxonomy" id="1897437"/>
    <lineage>
        <taxon>Viruses</taxon>
        <taxon>Duplodnaviria</taxon>
        <taxon>Heunggongvirae</taxon>
        <taxon>Uroviricota</taxon>
        <taxon>Caudoviricetes</taxon>
        <taxon>Weaselvirus</taxon>
        <taxon>Weaselvirus weasel</taxon>
    </lineage>
</organism>
<gene>
    <name evidence="1" type="ORF">SEA_WEASELS2_110</name>
</gene>
<name>A0A1I9SA93_9CAUD</name>
<dbReference type="EMBL" id="KX774321">
    <property type="protein sequence ID" value="AOZ63699.1"/>
    <property type="molecule type" value="Genomic_DNA"/>
</dbReference>
<evidence type="ECO:0000313" key="2">
    <source>
        <dbReference type="Proteomes" id="UP000224902"/>
    </source>
</evidence>
<reference evidence="2" key="1">
    <citation type="submission" date="2016-08" db="EMBL/GenBank/DDBJ databases">
        <authorList>
            <person name="Seilhamer J.J."/>
        </authorList>
    </citation>
    <scope>NUCLEOTIDE SEQUENCE [LARGE SCALE GENOMIC DNA]</scope>
</reference>
<accession>A0A1I9SA93</accession>
<protein>
    <submittedName>
        <fullName evidence="1">Uncharacterized protein</fullName>
    </submittedName>
</protein>
<proteinExistence type="predicted"/>
<dbReference type="Proteomes" id="UP000224902">
    <property type="component" value="Segment"/>
</dbReference>